<evidence type="ECO:0000313" key="2">
    <source>
        <dbReference type="Proteomes" id="UP000321436"/>
    </source>
</evidence>
<dbReference type="EMBL" id="BKAU01000009">
    <property type="protein sequence ID" value="GEP98849.1"/>
    <property type="molecule type" value="Genomic_DNA"/>
</dbReference>
<gene>
    <name evidence="1" type="ORF">CCY01nite_51090</name>
</gene>
<comment type="caution">
    <text evidence="1">The sequence shown here is derived from an EMBL/GenBank/DDBJ whole genome shotgun (WGS) entry which is preliminary data.</text>
</comment>
<organism evidence="1 2">
    <name type="scientific">Chitinophaga cymbidii</name>
    <dbReference type="NCBI Taxonomy" id="1096750"/>
    <lineage>
        <taxon>Bacteria</taxon>
        <taxon>Pseudomonadati</taxon>
        <taxon>Bacteroidota</taxon>
        <taxon>Chitinophagia</taxon>
        <taxon>Chitinophagales</taxon>
        <taxon>Chitinophagaceae</taxon>
        <taxon>Chitinophaga</taxon>
    </lineage>
</organism>
<dbReference type="RefSeq" id="WP_186831275.1">
    <property type="nucleotide sequence ID" value="NZ_BKAU01000009.1"/>
</dbReference>
<protein>
    <submittedName>
        <fullName evidence="1">Uncharacterized protein</fullName>
    </submittedName>
</protein>
<sequence length="90" mass="10030">MSGDKKKKTKRTVKGQLVLKTFARTTKSESLGVYLQTAEESFLIRPAAGNPFMDNPLAALAGKFIEATGRKSDYVFFADSWKEIPEDEAR</sequence>
<keyword evidence="2" id="KW-1185">Reference proteome</keyword>
<proteinExistence type="predicted"/>
<dbReference type="AlphaFoldDB" id="A0A512RT29"/>
<dbReference type="Proteomes" id="UP000321436">
    <property type="component" value="Unassembled WGS sequence"/>
</dbReference>
<reference evidence="1 2" key="1">
    <citation type="submission" date="2019-07" db="EMBL/GenBank/DDBJ databases">
        <title>Whole genome shotgun sequence of Chitinophaga cymbidii NBRC 109752.</title>
        <authorList>
            <person name="Hosoyama A."/>
            <person name="Uohara A."/>
            <person name="Ohji S."/>
            <person name="Ichikawa N."/>
        </authorList>
    </citation>
    <scope>NUCLEOTIDE SEQUENCE [LARGE SCALE GENOMIC DNA]</scope>
    <source>
        <strain evidence="1 2">NBRC 109752</strain>
    </source>
</reference>
<evidence type="ECO:0000313" key="1">
    <source>
        <dbReference type="EMBL" id="GEP98849.1"/>
    </source>
</evidence>
<name>A0A512RT29_9BACT</name>
<accession>A0A512RT29</accession>